<dbReference type="Gramene" id="OGLUM01G18010.1">
    <property type="protein sequence ID" value="OGLUM01G18010.1"/>
    <property type="gene ID" value="OGLUM01G18010"/>
</dbReference>
<reference evidence="1" key="3">
    <citation type="submission" date="2018-05" db="EMBL/GenBank/DDBJ databases">
        <title>OgluRS3 (Oryza glumaepatula Reference Sequence Version 3).</title>
        <authorList>
            <person name="Zhang J."/>
            <person name="Kudrna D."/>
            <person name="Lee S."/>
            <person name="Talag J."/>
            <person name="Welchert J."/>
            <person name="Wing R.A."/>
        </authorList>
    </citation>
    <scope>NUCLEOTIDE SEQUENCE [LARGE SCALE GENOMIC DNA]</scope>
</reference>
<keyword evidence="2" id="KW-1185">Reference proteome</keyword>
<evidence type="ECO:0000313" key="1">
    <source>
        <dbReference type="EnsemblPlants" id="OGLUM01G18010.1"/>
    </source>
</evidence>
<sequence length="152" mass="17038">MTGYLDQKVVGSGQASFRSPHFDALTTGTDNGDMQDQRSWAMTTKHDMMARVVGASAPRGAFGGPRSCRGSRLQPEESLRVQHSFVLVGLRSVNCRLQHVGLHLIIYVVQDDMGWDIVEHRQLSHLFQQPRRAPLICGPPEYGWLHWSLDGQ</sequence>
<dbReference type="AlphaFoldDB" id="A0A0D9Y8L9"/>
<dbReference type="HOGENOM" id="CLU_1725172_0_0_1"/>
<reference evidence="1" key="2">
    <citation type="submission" date="2015-04" db="UniProtKB">
        <authorList>
            <consortium name="EnsemblPlants"/>
        </authorList>
    </citation>
    <scope>IDENTIFICATION</scope>
</reference>
<organism evidence="1">
    <name type="scientific">Oryza glumipatula</name>
    <dbReference type="NCBI Taxonomy" id="40148"/>
    <lineage>
        <taxon>Eukaryota</taxon>
        <taxon>Viridiplantae</taxon>
        <taxon>Streptophyta</taxon>
        <taxon>Embryophyta</taxon>
        <taxon>Tracheophyta</taxon>
        <taxon>Spermatophyta</taxon>
        <taxon>Magnoliopsida</taxon>
        <taxon>Liliopsida</taxon>
        <taxon>Poales</taxon>
        <taxon>Poaceae</taxon>
        <taxon>BOP clade</taxon>
        <taxon>Oryzoideae</taxon>
        <taxon>Oryzeae</taxon>
        <taxon>Oryzinae</taxon>
        <taxon>Oryza</taxon>
    </lineage>
</organism>
<protein>
    <submittedName>
        <fullName evidence="1">Uncharacterized protein</fullName>
    </submittedName>
</protein>
<proteinExistence type="predicted"/>
<dbReference type="Proteomes" id="UP000026961">
    <property type="component" value="Chromosome 1"/>
</dbReference>
<dbReference type="EnsemblPlants" id="OGLUM01G18010.1">
    <property type="protein sequence ID" value="OGLUM01G18010.1"/>
    <property type="gene ID" value="OGLUM01G18010"/>
</dbReference>
<accession>A0A0D9Y8L9</accession>
<reference evidence="1" key="1">
    <citation type="submission" date="2013-08" db="EMBL/GenBank/DDBJ databases">
        <title>Oryza genome evolution.</title>
        <authorList>
            <person name="Wing R.A."/>
            <person name="Panaud O."/>
            <person name="Oliveira A.C."/>
        </authorList>
    </citation>
    <scope>NUCLEOTIDE SEQUENCE</scope>
</reference>
<evidence type="ECO:0000313" key="2">
    <source>
        <dbReference type="Proteomes" id="UP000026961"/>
    </source>
</evidence>
<name>A0A0D9Y8L9_9ORYZ</name>